<dbReference type="Proteomes" id="UP000184363">
    <property type="component" value="Unassembled WGS sequence"/>
</dbReference>
<keyword evidence="1" id="KW-0812">Transmembrane</keyword>
<accession>A0A1M6VG59</accession>
<name>A0A1M6VG59_PSETH</name>
<dbReference type="OrthoDB" id="3579417at2"/>
<evidence type="ECO:0000256" key="1">
    <source>
        <dbReference type="SAM" id="Phobius"/>
    </source>
</evidence>
<reference evidence="2 3" key="1">
    <citation type="submission" date="2016-11" db="EMBL/GenBank/DDBJ databases">
        <authorList>
            <person name="Jaros S."/>
            <person name="Januszkiewicz K."/>
            <person name="Wedrychowicz H."/>
        </authorList>
    </citation>
    <scope>NUCLEOTIDE SEQUENCE [LARGE SCALE GENOMIC DNA]</scope>
    <source>
        <strain evidence="2 3">DSM 43832</strain>
    </source>
</reference>
<dbReference type="RefSeq" id="WP_073457995.1">
    <property type="nucleotide sequence ID" value="NZ_CALGVN010000021.1"/>
</dbReference>
<keyword evidence="3" id="KW-1185">Reference proteome</keyword>
<organism evidence="2 3">
    <name type="scientific">Pseudonocardia thermophila</name>
    <dbReference type="NCBI Taxonomy" id="1848"/>
    <lineage>
        <taxon>Bacteria</taxon>
        <taxon>Bacillati</taxon>
        <taxon>Actinomycetota</taxon>
        <taxon>Actinomycetes</taxon>
        <taxon>Pseudonocardiales</taxon>
        <taxon>Pseudonocardiaceae</taxon>
        <taxon>Pseudonocardia</taxon>
    </lineage>
</organism>
<dbReference type="STRING" id="1848.SAMN05443637_112105"/>
<feature type="transmembrane region" description="Helical" evidence="1">
    <location>
        <begin position="98"/>
        <end position="123"/>
    </location>
</feature>
<protein>
    <submittedName>
        <fullName evidence="2">Uncharacterized protein</fullName>
    </submittedName>
</protein>
<evidence type="ECO:0000313" key="3">
    <source>
        <dbReference type="Proteomes" id="UP000184363"/>
    </source>
</evidence>
<keyword evidence="1" id="KW-1133">Transmembrane helix</keyword>
<keyword evidence="1" id="KW-0472">Membrane</keyword>
<evidence type="ECO:0000313" key="2">
    <source>
        <dbReference type="EMBL" id="SHK80472.1"/>
    </source>
</evidence>
<gene>
    <name evidence="2" type="ORF">SAMN05443637_112105</name>
</gene>
<sequence length="220" mass="22547">MSDRELPADRLLEQVAEVQEGLVAGREADAATLMVRRAELAAEPGYGAAVDALAATRAELAVASEVPLPEGAPQRWAALVEELTTATEPVRAARRRRFGLFGGLAAAVTGAAIVVGGAVGGVFTAPARPEVSGVQLAGEALATRGVADAGELADPDRRARCLAAVAPDVPADAPLVGGREVLFDGRPGTLLLLGTGRLGQFTAVVVDERCTAVLTRREVP</sequence>
<proteinExistence type="predicted"/>
<dbReference type="AlphaFoldDB" id="A0A1M6VG59"/>
<dbReference type="EMBL" id="FRAP01000012">
    <property type="protein sequence ID" value="SHK80472.1"/>
    <property type="molecule type" value="Genomic_DNA"/>
</dbReference>